<evidence type="ECO:0000313" key="1">
    <source>
        <dbReference type="EMBL" id="CAH1423277.1"/>
    </source>
</evidence>
<evidence type="ECO:0000313" key="2">
    <source>
        <dbReference type="Proteomes" id="UP001157418"/>
    </source>
</evidence>
<dbReference type="AlphaFoldDB" id="A0AAU9M9P1"/>
<protein>
    <submittedName>
        <fullName evidence="1">Uncharacterized protein</fullName>
    </submittedName>
</protein>
<dbReference type="Proteomes" id="UP001157418">
    <property type="component" value="Unassembled WGS sequence"/>
</dbReference>
<name>A0AAU9M9P1_9ASTR</name>
<comment type="caution">
    <text evidence="1">The sequence shown here is derived from an EMBL/GenBank/DDBJ whole genome shotgun (WGS) entry which is preliminary data.</text>
</comment>
<sequence>MQKNEALSIRVEIMERKLLENDKMLIDTKEFAAKLEFHLNWVVNEGVVRVVDKVIELLEFIHGISLIKNICWDVGEESSLESVKREVVVRTFDIGAASSSLSHAGKVTDSIYAFVSCDYATLLHLGELDVDDLKELCIYEDRADGGINGVAKITGLDGDDRKGGSFVA</sequence>
<organism evidence="1 2">
    <name type="scientific">Lactuca virosa</name>
    <dbReference type="NCBI Taxonomy" id="75947"/>
    <lineage>
        <taxon>Eukaryota</taxon>
        <taxon>Viridiplantae</taxon>
        <taxon>Streptophyta</taxon>
        <taxon>Embryophyta</taxon>
        <taxon>Tracheophyta</taxon>
        <taxon>Spermatophyta</taxon>
        <taxon>Magnoliopsida</taxon>
        <taxon>eudicotyledons</taxon>
        <taxon>Gunneridae</taxon>
        <taxon>Pentapetalae</taxon>
        <taxon>asterids</taxon>
        <taxon>campanulids</taxon>
        <taxon>Asterales</taxon>
        <taxon>Asteraceae</taxon>
        <taxon>Cichorioideae</taxon>
        <taxon>Cichorieae</taxon>
        <taxon>Lactucinae</taxon>
        <taxon>Lactuca</taxon>
    </lineage>
</organism>
<proteinExistence type="predicted"/>
<dbReference type="EMBL" id="CAKMRJ010001112">
    <property type="protein sequence ID" value="CAH1423277.1"/>
    <property type="molecule type" value="Genomic_DNA"/>
</dbReference>
<accession>A0AAU9M9P1</accession>
<gene>
    <name evidence="1" type="ORF">LVIROSA_LOCUS10563</name>
</gene>
<keyword evidence="2" id="KW-1185">Reference proteome</keyword>
<reference evidence="1 2" key="1">
    <citation type="submission" date="2022-01" db="EMBL/GenBank/DDBJ databases">
        <authorList>
            <person name="Xiong W."/>
            <person name="Schranz E."/>
        </authorList>
    </citation>
    <scope>NUCLEOTIDE SEQUENCE [LARGE SCALE GENOMIC DNA]</scope>
</reference>